<dbReference type="InterPro" id="IPR016181">
    <property type="entry name" value="Acyl_CoA_acyltransferase"/>
</dbReference>
<gene>
    <name evidence="2" type="ORF">ACFOUW_25880</name>
</gene>
<dbReference type="RefSeq" id="WP_205115165.1">
    <property type="nucleotide sequence ID" value="NZ_JAFBCM010000001.1"/>
</dbReference>
<feature type="domain" description="N-acetyltransferase" evidence="1">
    <location>
        <begin position="38"/>
        <end position="184"/>
    </location>
</feature>
<name>A0ABV7YI54_9ACTN</name>
<evidence type="ECO:0000259" key="1">
    <source>
        <dbReference type="PROSITE" id="PS51186"/>
    </source>
</evidence>
<dbReference type="EMBL" id="JBHRZH010000023">
    <property type="protein sequence ID" value="MFC3764292.1"/>
    <property type="molecule type" value="Genomic_DNA"/>
</dbReference>
<reference evidence="3" key="1">
    <citation type="journal article" date="2019" name="Int. J. Syst. Evol. Microbiol.">
        <title>The Global Catalogue of Microorganisms (GCM) 10K type strain sequencing project: providing services to taxonomists for standard genome sequencing and annotation.</title>
        <authorList>
            <consortium name="The Broad Institute Genomics Platform"/>
            <consortium name="The Broad Institute Genome Sequencing Center for Infectious Disease"/>
            <person name="Wu L."/>
            <person name="Ma J."/>
        </authorList>
    </citation>
    <scope>NUCLEOTIDE SEQUENCE [LARGE SCALE GENOMIC DNA]</scope>
    <source>
        <strain evidence="3">CGMCC 4.7241</strain>
    </source>
</reference>
<comment type="caution">
    <text evidence="2">The sequence shown here is derived from an EMBL/GenBank/DDBJ whole genome shotgun (WGS) entry which is preliminary data.</text>
</comment>
<proteinExistence type="predicted"/>
<protein>
    <submittedName>
        <fullName evidence="2">GNAT family N-acetyltransferase</fullName>
        <ecNumber evidence="2">2.3.-.-</ecNumber>
    </submittedName>
</protein>
<keyword evidence="2" id="KW-0808">Transferase</keyword>
<organism evidence="2 3">
    <name type="scientific">Tenggerimyces flavus</name>
    <dbReference type="NCBI Taxonomy" id="1708749"/>
    <lineage>
        <taxon>Bacteria</taxon>
        <taxon>Bacillati</taxon>
        <taxon>Actinomycetota</taxon>
        <taxon>Actinomycetes</taxon>
        <taxon>Propionibacteriales</taxon>
        <taxon>Nocardioidaceae</taxon>
        <taxon>Tenggerimyces</taxon>
    </lineage>
</organism>
<dbReference type="SUPFAM" id="SSF55729">
    <property type="entry name" value="Acyl-CoA N-acyltransferases (Nat)"/>
    <property type="match status" value="1"/>
</dbReference>
<evidence type="ECO:0000313" key="3">
    <source>
        <dbReference type="Proteomes" id="UP001595699"/>
    </source>
</evidence>
<evidence type="ECO:0000313" key="2">
    <source>
        <dbReference type="EMBL" id="MFC3764292.1"/>
    </source>
</evidence>
<dbReference type="PROSITE" id="PS51186">
    <property type="entry name" value="GNAT"/>
    <property type="match status" value="1"/>
</dbReference>
<sequence length="211" mass="23610">MDQSPWPLRDLRITTPGLELRFPNDDDLMTLAAHAAKEDYDPSVPAFAVKEDTPTLRSRRFLQRAWNAWSGWKPEQWVLDLVAVVDGETVGHQLAWARGFDVLREVETASWVARAHQGRGLGTLMRAAMLGFVFSGLESSYATSSARTDAKASHAVSRKLGYVEDGILRVATNGEAFTLQRYRISREQFEARGFAPVEIHGLEACRDMFGL</sequence>
<dbReference type="Pfam" id="PF13302">
    <property type="entry name" value="Acetyltransf_3"/>
    <property type="match status" value="1"/>
</dbReference>
<dbReference type="Gene3D" id="3.40.630.30">
    <property type="match status" value="1"/>
</dbReference>
<dbReference type="EC" id="2.3.-.-" evidence="2"/>
<keyword evidence="3" id="KW-1185">Reference proteome</keyword>
<dbReference type="InterPro" id="IPR000182">
    <property type="entry name" value="GNAT_dom"/>
</dbReference>
<keyword evidence="2" id="KW-0012">Acyltransferase</keyword>
<dbReference type="GO" id="GO:0016746">
    <property type="term" value="F:acyltransferase activity"/>
    <property type="evidence" value="ECO:0007669"/>
    <property type="project" value="UniProtKB-KW"/>
</dbReference>
<accession>A0ABV7YI54</accession>
<dbReference type="Proteomes" id="UP001595699">
    <property type="component" value="Unassembled WGS sequence"/>
</dbReference>